<sequence>MSKLKAVIAWEYSQKSKPVKLFPPNFSEEKFEDLTMNEDLDDELPDSDSLKERFGEFLDVWVEIAAKEVEEINERNDDDDNEILSKIENMIHPAINPAA</sequence>
<feature type="non-terminal residue" evidence="1">
    <location>
        <position position="1"/>
    </location>
</feature>
<evidence type="ECO:0000313" key="2">
    <source>
        <dbReference type="Proteomes" id="UP000789920"/>
    </source>
</evidence>
<keyword evidence="2" id="KW-1185">Reference proteome</keyword>
<organism evidence="1 2">
    <name type="scientific">Racocetra persica</name>
    <dbReference type="NCBI Taxonomy" id="160502"/>
    <lineage>
        <taxon>Eukaryota</taxon>
        <taxon>Fungi</taxon>
        <taxon>Fungi incertae sedis</taxon>
        <taxon>Mucoromycota</taxon>
        <taxon>Glomeromycotina</taxon>
        <taxon>Glomeromycetes</taxon>
        <taxon>Diversisporales</taxon>
        <taxon>Gigasporaceae</taxon>
        <taxon>Racocetra</taxon>
    </lineage>
</organism>
<evidence type="ECO:0000313" key="1">
    <source>
        <dbReference type="EMBL" id="CAG8778362.1"/>
    </source>
</evidence>
<dbReference type="EMBL" id="CAJVQC010043844">
    <property type="protein sequence ID" value="CAG8778362.1"/>
    <property type="molecule type" value="Genomic_DNA"/>
</dbReference>
<name>A0ACA9R5Q6_9GLOM</name>
<gene>
    <name evidence="1" type="ORF">RPERSI_LOCUS17220</name>
</gene>
<dbReference type="Proteomes" id="UP000789920">
    <property type="component" value="Unassembled WGS sequence"/>
</dbReference>
<protein>
    <submittedName>
        <fullName evidence="1">10619_t:CDS:1</fullName>
    </submittedName>
</protein>
<reference evidence="1" key="1">
    <citation type="submission" date="2021-06" db="EMBL/GenBank/DDBJ databases">
        <authorList>
            <person name="Kallberg Y."/>
            <person name="Tangrot J."/>
            <person name="Rosling A."/>
        </authorList>
    </citation>
    <scope>NUCLEOTIDE SEQUENCE</scope>
    <source>
        <strain evidence="1">MA461A</strain>
    </source>
</reference>
<proteinExistence type="predicted"/>
<comment type="caution">
    <text evidence="1">The sequence shown here is derived from an EMBL/GenBank/DDBJ whole genome shotgun (WGS) entry which is preliminary data.</text>
</comment>
<feature type="non-terminal residue" evidence="1">
    <location>
        <position position="99"/>
    </location>
</feature>
<accession>A0ACA9R5Q6</accession>